<dbReference type="EMBL" id="CP003731">
    <property type="protein sequence ID" value="AFO52314.1"/>
    <property type="molecule type" value="Genomic_DNA"/>
</dbReference>
<reference evidence="4" key="2">
    <citation type="submission" date="2012-07" db="EMBL/GenBank/DDBJ databases">
        <title>Complete genome sequence of 'Candidatus Mycoplasma haemolamae'.</title>
        <authorList>
            <person name="Guimaraes A.M.S."/>
            <person name="Toth B."/>
            <person name="Santos A.P."/>
            <person name="Nascimento N.C."/>
            <person name="Sojka J.E."/>
            <person name="Messick J.B."/>
        </authorList>
    </citation>
    <scope>NUCLEOTIDE SEQUENCE [LARGE SCALE GENOMIC DNA]</scope>
    <source>
        <strain evidence="4">Purdue</strain>
    </source>
</reference>
<dbReference type="PATRIC" id="fig|1212765.3.peg.834"/>
<dbReference type="HOGENOM" id="CLU_1093353_0_0_14"/>
<feature type="compositionally biased region" description="Polar residues" evidence="1">
    <location>
        <begin position="45"/>
        <end position="78"/>
    </location>
</feature>
<sequence>MGKRVLVALAILLPAAGAGTYMVKKDMLPKELLEFFKASSEDTEQQSPSTGEGVSESTSQGQEANSESTTSETLTRDQGSGGQKPSMPSSQGERTESSSSSGGTKEGAAQTAPVAKASEDLGSDSKFAELKKLLEGENKSKYSENIKSELYKALKAQTGKQEQKTKFVTIVLKSLESALKKSGKNLNEEALKKLPSTYLKSGCEDREDWEIAALVDQKYSWGASFDYKDSGNVKYWADQLRWEYRNYWVDKLLK</sequence>
<reference evidence="3 4" key="1">
    <citation type="journal article" date="2012" name="J. Bacteriol.">
        <title>Genome Sequence of "Candidatus Mycoplasma haemolamae" Strain Purdue, a Red Blood Cell Pathogen of Alpacas (Vicugna pacos) and Llamas (Lama glama).</title>
        <authorList>
            <person name="Guimaraes A.M."/>
            <person name="Toth B."/>
            <person name="Santos A.P."/>
            <person name="do Nascimento N.C."/>
            <person name="Kritchevsky J.E."/>
            <person name="Messick J.B."/>
        </authorList>
    </citation>
    <scope>NUCLEOTIDE SEQUENCE [LARGE SCALE GENOMIC DNA]</scope>
    <source>
        <strain evidence="3 4">Purdue</strain>
    </source>
</reference>
<dbReference type="Proteomes" id="UP000006502">
    <property type="component" value="Chromosome"/>
</dbReference>
<dbReference type="KEGG" id="mhl:MHLP_03670"/>
<evidence type="ECO:0000256" key="1">
    <source>
        <dbReference type="SAM" id="MobiDB-lite"/>
    </source>
</evidence>
<name>I7CK93_MYCHA</name>
<feature type="signal peptide" evidence="2">
    <location>
        <begin position="1"/>
        <end position="18"/>
    </location>
</feature>
<keyword evidence="4" id="KW-1185">Reference proteome</keyword>
<evidence type="ECO:0000313" key="4">
    <source>
        <dbReference type="Proteomes" id="UP000006502"/>
    </source>
</evidence>
<feature type="region of interest" description="Disordered" evidence="1">
    <location>
        <begin position="39"/>
        <end position="120"/>
    </location>
</feature>
<proteinExistence type="predicted"/>
<dbReference type="AlphaFoldDB" id="I7CK93"/>
<organism evidence="3 4">
    <name type="scientific">Mycoplasma haematolamae (strain Purdue)</name>
    <dbReference type="NCBI Taxonomy" id="1212765"/>
    <lineage>
        <taxon>Bacteria</taxon>
        <taxon>Bacillati</taxon>
        <taxon>Mycoplasmatota</taxon>
        <taxon>Mollicutes</taxon>
        <taxon>Mycoplasmataceae</taxon>
        <taxon>Mycoplasma</taxon>
    </lineage>
</organism>
<evidence type="ECO:0000313" key="3">
    <source>
        <dbReference type="EMBL" id="AFO52314.1"/>
    </source>
</evidence>
<feature type="chain" id="PRO_5003708395" evidence="2">
    <location>
        <begin position="19"/>
        <end position="254"/>
    </location>
</feature>
<gene>
    <name evidence="3" type="ordered locus">MHLP_03670</name>
</gene>
<evidence type="ECO:0000256" key="2">
    <source>
        <dbReference type="SAM" id="SignalP"/>
    </source>
</evidence>
<feature type="compositionally biased region" description="Low complexity" evidence="1">
    <location>
        <begin position="89"/>
        <end position="107"/>
    </location>
</feature>
<accession>I7CK93</accession>
<protein>
    <submittedName>
        <fullName evidence="3">Uncharacterized protein</fullName>
    </submittedName>
</protein>
<dbReference type="STRING" id="1212765.MHLP_03670"/>
<keyword evidence="2" id="KW-0732">Signal</keyword>